<protein>
    <submittedName>
        <fullName evidence="3">Uncharacterized protein</fullName>
    </submittedName>
</protein>
<evidence type="ECO:0000313" key="4">
    <source>
        <dbReference type="Proteomes" id="UP000242886"/>
    </source>
</evidence>
<name>A0A7Z7HQ40_9PROT</name>
<keyword evidence="2" id="KW-0732">Signal</keyword>
<organism evidence="3 4">
    <name type="scientific">Sterolibacterium denitrificans</name>
    <dbReference type="NCBI Taxonomy" id="157592"/>
    <lineage>
        <taxon>Bacteria</taxon>
        <taxon>Pseudomonadati</taxon>
        <taxon>Pseudomonadota</taxon>
        <taxon>Betaproteobacteria</taxon>
        <taxon>Nitrosomonadales</taxon>
        <taxon>Sterolibacteriaceae</taxon>
        <taxon>Sterolibacterium</taxon>
    </lineage>
</organism>
<reference evidence="3" key="1">
    <citation type="submission" date="2017-03" db="EMBL/GenBank/DDBJ databases">
        <authorList>
            <consortium name="AG Boll"/>
        </authorList>
    </citation>
    <scope>NUCLEOTIDE SEQUENCE [LARGE SCALE GENOMIC DNA]</scope>
    <source>
        <strain evidence="3">Chol</strain>
    </source>
</reference>
<evidence type="ECO:0000313" key="3">
    <source>
        <dbReference type="EMBL" id="SMB24242.1"/>
    </source>
</evidence>
<dbReference type="EMBL" id="LT837803">
    <property type="protein sequence ID" value="SMB24242.1"/>
    <property type="molecule type" value="Genomic_DNA"/>
</dbReference>
<proteinExistence type="predicted"/>
<evidence type="ECO:0000256" key="1">
    <source>
        <dbReference type="SAM" id="MobiDB-lite"/>
    </source>
</evidence>
<accession>A0A7Z7HQ40</accession>
<feature type="region of interest" description="Disordered" evidence="1">
    <location>
        <begin position="56"/>
        <end position="81"/>
    </location>
</feature>
<feature type="signal peptide" evidence="2">
    <location>
        <begin position="1"/>
        <end position="31"/>
    </location>
</feature>
<dbReference type="AlphaFoldDB" id="A0A7Z7HQ40"/>
<sequence>MNQPHRLSQTLRFIRRIFLCGLFCLVLPTMAAPAGTPATRVLGSLFYSPAERLAMQRQRASERPTTASAPASGSVHKLDGLVRHSSGSSTVWLNRQAMTTESASLLLGKPMAHDALRIGEIRDLTSGRRDDLLPPGSIEIQHQP</sequence>
<feature type="chain" id="PRO_5031082334" evidence="2">
    <location>
        <begin position="32"/>
        <end position="144"/>
    </location>
</feature>
<keyword evidence="4" id="KW-1185">Reference proteome</keyword>
<dbReference type="Proteomes" id="UP000242886">
    <property type="component" value="Chromosome SDENCHOL"/>
</dbReference>
<gene>
    <name evidence="3" type="ORF">SDENCHOL_11018</name>
</gene>
<evidence type="ECO:0000256" key="2">
    <source>
        <dbReference type="SAM" id="SignalP"/>
    </source>
</evidence>
<dbReference type="RefSeq" id="WP_154716250.1">
    <property type="nucleotide sequence ID" value="NZ_LT837803.1"/>
</dbReference>